<organism evidence="2 3">
    <name type="scientific">Rhodobacter aestuarii</name>
    <dbReference type="NCBI Taxonomy" id="453582"/>
    <lineage>
        <taxon>Bacteria</taxon>
        <taxon>Pseudomonadati</taxon>
        <taxon>Pseudomonadota</taxon>
        <taxon>Alphaproteobacteria</taxon>
        <taxon>Rhodobacterales</taxon>
        <taxon>Rhodobacter group</taxon>
        <taxon>Rhodobacter</taxon>
    </lineage>
</organism>
<gene>
    <name evidence="2" type="ORF">SAMN05421580_11921</name>
</gene>
<feature type="compositionally biased region" description="Polar residues" evidence="1">
    <location>
        <begin position="46"/>
        <end position="58"/>
    </location>
</feature>
<sequence>MLGSVTAKSVRQPPAPRVSAASSSERPSSTMTGMISRATKGKVTNRVASTIPGSAKIT</sequence>
<name>A0A1N7QH22_9RHOB</name>
<proteinExistence type="predicted"/>
<feature type="compositionally biased region" description="Low complexity" evidence="1">
    <location>
        <begin position="17"/>
        <end position="29"/>
    </location>
</feature>
<accession>A0A1N7QH22</accession>
<protein>
    <submittedName>
        <fullName evidence="2">Uncharacterized protein</fullName>
    </submittedName>
</protein>
<dbReference type="AlphaFoldDB" id="A0A1N7QH22"/>
<dbReference type="EMBL" id="FTOG01000019">
    <property type="protein sequence ID" value="SIT22126.1"/>
    <property type="molecule type" value="Genomic_DNA"/>
</dbReference>
<keyword evidence="3" id="KW-1185">Reference proteome</keyword>
<reference evidence="3" key="1">
    <citation type="submission" date="2017-01" db="EMBL/GenBank/DDBJ databases">
        <authorList>
            <person name="Varghese N."/>
            <person name="Submissions S."/>
        </authorList>
    </citation>
    <scope>NUCLEOTIDE SEQUENCE [LARGE SCALE GENOMIC DNA]</scope>
    <source>
        <strain evidence="3">DSM 19945</strain>
    </source>
</reference>
<evidence type="ECO:0000313" key="2">
    <source>
        <dbReference type="EMBL" id="SIT22126.1"/>
    </source>
</evidence>
<evidence type="ECO:0000256" key="1">
    <source>
        <dbReference type="SAM" id="MobiDB-lite"/>
    </source>
</evidence>
<feature type="region of interest" description="Disordered" evidence="1">
    <location>
        <begin position="1"/>
        <end position="58"/>
    </location>
</feature>
<dbReference type="Proteomes" id="UP000186221">
    <property type="component" value="Unassembled WGS sequence"/>
</dbReference>
<evidence type="ECO:0000313" key="3">
    <source>
        <dbReference type="Proteomes" id="UP000186221"/>
    </source>
</evidence>